<evidence type="ECO:0000313" key="5">
    <source>
        <dbReference type="Proteomes" id="UP000442535"/>
    </source>
</evidence>
<proteinExistence type="inferred from homology"/>
<protein>
    <submittedName>
        <fullName evidence="4">Hsp20/alpha crystallin family protein</fullName>
    </submittedName>
</protein>
<name>A0A7K0K4F3_9ACTO</name>
<keyword evidence="5" id="KW-1185">Reference proteome</keyword>
<dbReference type="InterPro" id="IPR002068">
    <property type="entry name" value="A-crystallin/Hsp20_dom"/>
</dbReference>
<dbReference type="AlphaFoldDB" id="A0A7K0K4F3"/>
<evidence type="ECO:0000259" key="3">
    <source>
        <dbReference type="PROSITE" id="PS01031"/>
    </source>
</evidence>
<accession>A0A7K0K4F3</accession>
<feature type="domain" description="SHSP" evidence="3">
    <location>
        <begin position="18"/>
        <end position="131"/>
    </location>
</feature>
<evidence type="ECO:0000256" key="2">
    <source>
        <dbReference type="RuleBase" id="RU003616"/>
    </source>
</evidence>
<gene>
    <name evidence="4" type="ORF">FYJ63_06785</name>
</gene>
<dbReference type="Proteomes" id="UP000442535">
    <property type="component" value="Unassembled WGS sequence"/>
</dbReference>
<dbReference type="InterPro" id="IPR008978">
    <property type="entry name" value="HSP20-like_chaperone"/>
</dbReference>
<dbReference type="PROSITE" id="PS01031">
    <property type="entry name" value="SHSP"/>
    <property type="match status" value="1"/>
</dbReference>
<organism evidence="4 5">
    <name type="scientific">Mobiluncus porci</name>
    <dbReference type="NCBI Taxonomy" id="2652278"/>
    <lineage>
        <taxon>Bacteria</taxon>
        <taxon>Bacillati</taxon>
        <taxon>Actinomycetota</taxon>
        <taxon>Actinomycetes</taxon>
        <taxon>Actinomycetales</taxon>
        <taxon>Actinomycetaceae</taxon>
        <taxon>Mobiluncus</taxon>
    </lineage>
</organism>
<evidence type="ECO:0000256" key="1">
    <source>
        <dbReference type="PROSITE-ProRule" id="PRU00285"/>
    </source>
</evidence>
<comment type="caution">
    <text evidence="4">The sequence shown here is derived from an EMBL/GenBank/DDBJ whole genome shotgun (WGS) entry which is preliminary data.</text>
</comment>
<reference evidence="4 5" key="1">
    <citation type="submission" date="2019-08" db="EMBL/GenBank/DDBJ databases">
        <title>In-depth cultivation of the pig gut microbiome towards novel bacterial diversity and tailored functional studies.</title>
        <authorList>
            <person name="Wylensek D."/>
            <person name="Hitch T.C.A."/>
            <person name="Clavel T."/>
        </authorList>
    </citation>
    <scope>NUCLEOTIDE SEQUENCE [LARGE SCALE GENOMIC DNA]</scope>
    <source>
        <strain evidence="4 5">RF-GAM-744-WT-7</strain>
    </source>
</reference>
<dbReference type="PANTHER" id="PTHR11527">
    <property type="entry name" value="HEAT-SHOCK PROTEIN 20 FAMILY MEMBER"/>
    <property type="match status" value="1"/>
</dbReference>
<dbReference type="InterPro" id="IPR031107">
    <property type="entry name" value="Small_HSP"/>
</dbReference>
<dbReference type="Gene3D" id="2.60.40.790">
    <property type="match status" value="1"/>
</dbReference>
<dbReference type="CDD" id="cd06464">
    <property type="entry name" value="ACD_sHsps-like"/>
    <property type="match status" value="1"/>
</dbReference>
<dbReference type="EMBL" id="VUMY01000011">
    <property type="protein sequence ID" value="MST49940.1"/>
    <property type="molecule type" value="Genomic_DNA"/>
</dbReference>
<evidence type="ECO:0000313" key="4">
    <source>
        <dbReference type="EMBL" id="MST49940.1"/>
    </source>
</evidence>
<sequence>MATYRDPFTEIDRLFNSAMHSPATPGMPLDLYKDGDKFVATVDLPGVYPSTIDIDVEDRTLTISAKRDAVEGENLHWLTRERPAGTFARQLTLGYGLALDKIAANYEGGVLTVTIPVAEENKPRKISVNVGGGSDKVIEG</sequence>
<dbReference type="SUPFAM" id="SSF49764">
    <property type="entry name" value="HSP20-like chaperones"/>
    <property type="match status" value="1"/>
</dbReference>
<dbReference type="RefSeq" id="WP_154545102.1">
    <property type="nucleotide sequence ID" value="NZ_VUMY01000011.1"/>
</dbReference>
<comment type="similarity">
    <text evidence="1 2">Belongs to the small heat shock protein (HSP20) family.</text>
</comment>
<dbReference type="Pfam" id="PF00011">
    <property type="entry name" value="HSP20"/>
    <property type="match status" value="1"/>
</dbReference>